<dbReference type="Proteomes" id="UP000076962">
    <property type="component" value="Unassembled WGS sequence"/>
</dbReference>
<comment type="caution">
    <text evidence="1">The sequence shown here is derived from an EMBL/GenBank/DDBJ whole genome shotgun (WGS) entry which is preliminary data.</text>
</comment>
<evidence type="ECO:0000313" key="2">
    <source>
        <dbReference type="Proteomes" id="UP000076962"/>
    </source>
</evidence>
<dbReference type="AlphaFoldDB" id="A0A176RWQ6"/>
<protein>
    <submittedName>
        <fullName evidence="1">Uncharacterized protein</fullName>
    </submittedName>
</protein>
<evidence type="ECO:0000313" key="1">
    <source>
        <dbReference type="EMBL" id="OAD20159.1"/>
    </source>
</evidence>
<name>A0A176RWQ6_9GAMM</name>
<gene>
    <name evidence="1" type="ORF">THIOM_004159</name>
</gene>
<dbReference type="EMBL" id="LUTY01002531">
    <property type="protein sequence ID" value="OAD20159.1"/>
    <property type="molecule type" value="Genomic_DNA"/>
</dbReference>
<keyword evidence="2" id="KW-1185">Reference proteome</keyword>
<accession>A0A176RWQ6</accession>
<organism evidence="1 2">
    <name type="scientific">Candidatus Thiomargarita nelsonii</name>
    <dbReference type="NCBI Taxonomy" id="1003181"/>
    <lineage>
        <taxon>Bacteria</taxon>
        <taxon>Pseudomonadati</taxon>
        <taxon>Pseudomonadota</taxon>
        <taxon>Gammaproteobacteria</taxon>
        <taxon>Thiotrichales</taxon>
        <taxon>Thiotrichaceae</taxon>
        <taxon>Thiomargarita</taxon>
    </lineage>
</organism>
<proteinExistence type="predicted"/>
<sequence>MAAKAVVGKKILRYYTVPVRVRSRVPFFYFSKYFSRSPRFILDVQILGSSKLKYYITAPPPYDLYLVPITTTA</sequence>
<reference evidence="1 2" key="1">
    <citation type="submission" date="2016-05" db="EMBL/GenBank/DDBJ databases">
        <title>Single-cell genome of chain-forming Candidatus Thiomargarita nelsonii and comparison to other large sulfur-oxidizing bacteria.</title>
        <authorList>
            <person name="Winkel M."/>
            <person name="Salman V."/>
            <person name="Woyke T."/>
            <person name="Schulz-Vogt H."/>
            <person name="Richter M."/>
            <person name="Flood B."/>
            <person name="Bailey J."/>
            <person name="Amann R."/>
            <person name="Mussmann M."/>
        </authorList>
    </citation>
    <scope>NUCLEOTIDE SEQUENCE [LARGE SCALE GENOMIC DNA]</scope>
    <source>
        <strain evidence="1 2">THI036</strain>
    </source>
</reference>